<organism evidence="2 3">
    <name type="scientific">Paenibacillus chibensis</name>
    <dbReference type="NCBI Taxonomy" id="59846"/>
    <lineage>
        <taxon>Bacteria</taxon>
        <taxon>Bacillati</taxon>
        <taxon>Bacillota</taxon>
        <taxon>Bacilli</taxon>
        <taxon>Bacillales</taxon>
        <taxon>Paenibacillaceae</taxon>
        <taxon>Paenibacillus</taxon>
    </lineage>
</organism>
<proteinExistence type="predicted"/>
<feature type="transmembrane region" description="Helical" evidence="1">
    <location>
        <begin position="47"/>
        <end position="70"/>
    </location>
</feature>
<sequence>MKNLGISLICISAFLYGIRYLSAAIYGSNTQTWSKELFNAMLDYVGRAPLVLSCISLAAGILIIILSGTINRIKLEYQQIKENWNKDLDGNG</sequence>
<keyword evidence="1" id="KW-0812">Transmembrane</keyword>
<dbReference type="EMBL" id="JARTLD010000009">
    <property type="protein sequence ID" value="MED5016575.1"/>
    <property type="molecule type" value="Genomic_DNA"/>
</dbReference>
<keyword evidence="1" id="KW-1133">Transmembrane helix</keyword>
<reference evidence="2 3" key="1">
    <citation type="submission" date="2023-03" db="EMBL/GenBank/DDBJ databases">
        <title>Bacillus Genome Sequencing.</title>
        <authorList>
            <person name="Dunlap C."/>
        </authorList>
    </citation>
    <scope>NUCLEOTIDE SEQUENCE [LARGE SCALE GENOMIC DNA]</scope>
    <source>
        <strain evidence="2 3">NRS-52</strain>
    </source>
</reference>
<evidence type="ECO:0000313" key="2">
    <source>
        <dbReference type="EMBL" id="MED5016575.1"/>
    </source>
</evidence>
<keyword evidence="3" id="KW-1185">Reference proteome</keyword>
<name>A0ABU6PNY4_9BACL</name>
<gene>
    <name evidence="2" type="ORF">P9847_04555</name>
</gene>
<comment type="caution">
    <text evidence="2">The sequence shown here is derived from an EMBL/GenBank/DDBJ whole genome shotgun (WGS) entry which is preliminary data.</text>
</comment>
<accession>A0ABU6PNY4</accession>
<dbReference type="Proteomes" id="UP001343257">
    <property type="component" value="Unassembled WGS sequence"/>
</dbReference>
<protein>
    <submittedName>
        <fullName evidence="2">Uncharacterized protein</fullName>
    </submittedName>
</protein>
<evidence type="ECO:0000313" key="3">
    <source>
        <dbReference type="Proteomes" id="UP001343257"/>
    </source>
</evidence>
<dbReference type="RefSeq" id="WP_328275759.1">
    <property type="nucleotide sequence ID" value="NZ_JARTLD010000009.1"/>
</dbReference>
<evidence type="ECO:0000256" key="1">
    <source>
        <dbReference type="SAM" id="Phobius"/>
    </source>
</evidence>
<keyword evidence="1" id="KW-0472">Membrane</keyword>